<dbReference type="GO" id="GO:0004338">
    <property type="term" value="F:glucan exo-1,3-beta-glucosidase activity"/>
    <property type="evidence" value="ECO:0007669"/>
    <property type="project" value="UniProtKB-EC"/>
</dbReference>
<dbReference type="InterPro" id="IPR017853">
    <property type="entry name" value="GH"/>
</dbReference>
<organism evidence="10 11">
    <name type="scientific">Apiotrichum porosum</name>
    <dbReference type="NCBI Taxonomy" id="105984"/>
    <lineage>
        <taxon>Eukaryota</taxon>
        <taxon>Fungi</taxon>
        <taxon>Dikarya</taxon>
        <taxon>Basidiomycota</taxon>
        <taxon>Agaricomycotina</taxon>
        <taxon>Tremellomycetes</taxon>
        <taxon>Trichosporonales</taxon>
        <taxon>Trichosporonaceae</taxon>
        <taxon>Apiotrichum</taxon>
    </lineage>
</organism>
<dbReference type="OrthoDB" id="62120at2759"/>
<evidence type="ECO:0000256" key="2">
    <source>
        <dbReference type="ARBA" id="ARBA00022801"/>
    </source>
</evidence>
<feature type="signal peptide" evidence="8">
    <location>
        <begin position="1"/>
        <end position="24"/>
    </location>
</feature>
<evidence type="ECO:0000313" key="10">
    <source>
        <dbReference type="EMBL" id="RSH77924.1"/>
    </source>
</evidence>
<proteinExistence type="inferred from homology"/>
<dbReference type="Proteomes" id="UP000279236">
    <property type="component" value="Unassembled WGS sequence"/>
</dbReference>
<dbReference type="EC" id="3.2.1.58" evidence="6"/>
<dbReference type="PANTHER" id="PTHR31297">
    <property type="entry name" value="GLUCAN ENDO-1,6-BETA-GLUCOSIDASE B"/>
    <property type="match status" value="1"/>
</dbReference>
<comment type="similarity">
    <text evidence="1 7">Belongs to the glycosyl hydrolase 5 (cellulase A) family.</text>
</comment>
<dbReference type="InterPro" id="IPR050386">
    <property type="entry name" value="Glycosyl_hydrolase_5"/>
</dbReference>
<dbReference type="GO" id="GO:0009986">
    <property type="term" value="C:cell surface"/>
    <property type="evidence" value="ECO:0007669"/>
    <property type="project" value="TreeGrafter"/>
</dbReference>
<dbReference type="GO" id="GO:0005576">
    <property type="term" value="C:extracellular region"/>
    <property type="evidence" value="ECO:0007669"/>
    <property type="project" value="TreeGrafter"/>
</dbReference>
<dbReference type="Pfam" id="PF00150">
    <property type="entry name" value="Cellulase"/>
    <property type="match status" value="1"/>
</dbReference>
<keyword evidence="3 7" id="KW-0326">Glycosidase</keyword>
<keyword evidence="8" id="KW-0732">Signal</keyword>
<keyword evidence="11" id="KW-1185">Reference proteome</keyword>
<dbReference type="InterPro" id="IPR001547">
    <property type="entry name" value="Glyco_hydro_5"/>
</dbReference>
<evidence type="ECO:0000259" key="9">
    <source>
        <dbReference type="Pfam" id="PF00150"/>
    </source>
</evidence>
<name>A0A427XGU1_9TREE</name>
<dbReference type="GO" id="GO:0071555">
    <property type="term" value="P:cell wall organization"/>
    <property type="evidence" value="ECO:0007669"/>
    <property type="project" value="UniProtKB-KW"/>
</dbReference>
<dbReference type="FunFam" id="3.20.20.80:FF:000033">
    <property type="entry name" value="Glucan 1,3-beta-glucosidase A"/>
    <property type="match status" value="1"/>
</dbReference>
<evidence type="ECO:0000256" key="5">
    <source>
        <dbReference type="ARBA" id="ARBA00036824"/>
    </source>
</evidence>
<comment type="caution">
    <text evidence="10">The sequence shown here is derived from an EMBL/GenBank/DDBJ whole genome shotgun (WGS) entry which is preliminary data.</text>
</comment>
<reference evidence="10 11" key="1">
    <citation type="submission" date="2018-11" db="EMBL/GenBank/DDBJ databases">
        <title>Genome sequence of Apiotrichum porosum DSM 27194.</title>
        <authorList>
            <person name="Aliyu H."/>
            <person name="Gorte O."/>
            <person name="Ochsenreither K."/>
        </authorList>
    </citation>
    <scope>NUCLEOTIDE SEQUENCE [LARGE SCALE GENOMIC DNA]</scope>
    <source>
        <strain evidence="10 11">DSM 27194</strain>
    </source>
</reference>
<evidence type="ECO:0000256" key="6">
    <source>
        <dbReference type="ARBA" id="ARBA00038929"/>
    </source>
</evidence>
<keyword evidence="2 7" id="KW-0378">Hydrolase</keyword>
<evidence type="ECO:0000256" key="4">
    <source>
        <dbReference type="ARBA" id="ARBA00023316"/>
    </source>
</evidence>
<dbReference type="PANTHER" id="PTHR31297:SF42">
    <property type="entry name" value="GLYCOSIDE HYDROLASE FAMILY 5 DOMAIN-CONTAINING PROTEIN"/>
    <property type="match status" value="1"/>
</dbReference>
<dbReference type="STRING" id="105984.A0A427XGU1"/>
<gene>
    <name evidence="10" type="primary">EXG1</name>
    <name evidence="10" type="ORF">EHS24_002997</name>
</gene>
<comment type="catalytic activity">
    <reaction evidence="5">
        <text>Successive hydrolysis of beta-D-glucose units from the non-reducing ends of (1-&gt;3)-beta-D-glucans, releasing alpha-glucose.</text>
        <dbReference type="EC" id="3.2.1.58"/>
    </reaction>
</comment>
<dbReference type="SUPFAM" id="SSF51445">
    <property type="entry name" value="(Trans)glycosidases"/>
    <property type="match status" value="1"/>
</dbReference>
<dbReference type="RefSeq" id="XP_028473071.1">
    <property type="nucleotide sequence ID" value="XM_028618704.1"/>
</dbReference>
<feature type="domain" description="Glycoside hydrolase family 5" evidence="9">
    <location>
        <begin position="88"/>
        <end position="334"/>
    </location>
</feature>
<dbReference type="EMBL" id="RSCE01000014">
    <property type="protein sequence ID" value="RSH77924.1"/>
    <property type="molecule type" value="Genomic_DNA"/>
</dbReference>
<keyword evidence="4" id="KW-0961">Cell wall biogenesis/degradation</keyword>
<dbReference type="Gene3D" id="3.20.20.80">
    <property type="entry name" value="Glycosidases"/>
    <property type="match status" value="1"/>
</dbReference>
<evidence type="ECO:0000256" key="3">
    <source>
        <dbReference type="ARBA" id="ARBA00023295"/>
    </source>
</evidence>
<evidence type="ECO:0000313" key="11">
    <source>
        <dbReference type="Proteomes" id="UP000279236"/>
    </source>
</evidence>
<accession>A0A427XGU1</accession>
<dbReference type="AlphaFoldDB" id="A0A427XGU1"/>
<evidence type="ECO:0000256" key="1">
    <source>
        <dbReference type="ARBA" id="ARBA00005641"/>
    </source>
</evidence>
<dbReference type="GeneID" id="39587540"/>
<feature type="chain" id="PRO_5019397592" description="glucan 1,3-beta-glucosidase" evidence="8">
    <location>
        <begin position="25"/>
        <end position="440"/>
    </location>
</feature>
<evidence type="ECO:0000256" key="8">
    <source>
        <dbReference type="SAM" id="SignalP"/>
    </source>
</evidence>
<sequence>MMVPLVRSLGLLTLLLSVFTTADARDAKLRMNEARGVNVGWPYGSSKIRGVNIGGWLVLESWITPSLFTATNNDKIIDEWTFGQLQSKSVAQAALQSHWDSWITEDDFRQIAAAGLNHVRIPIGYWAYDISNGEPYIQGQAPYLDKAIGWAKTYGLKVLIDLHGAPGSQNGYDNSGKLGSALWATNSSNVLRTKNVLGQLSKTYSDPSYYGTVTALSLLNEPATYLNDQLLSTTHQFYYDGYGATRWPWLPSSASKSGLLIVIHDGFQPLSYWSNYMSEPNFESVALDTHFYSVFSQAENQMTEAQHIAAVCDKQSSYAAAPLWLVVGEWSLARTDCAKWLNGRGIGARYDGTYPGSTRVGSCDGFSGAGSTFSSSYKTFLRRYWDVQTQVFENNGQGWIFWAWKTETGSAEWSYQAGIAGGWIPSNPTSHTNSISSLCG</sequence>
<protein>
    <recommendedName>
        <fullName evidence="6">glucan 1,3-beta-glucosidase</fullName>
        <ecNumber evidence="6">3.2.1.58</ecNumber>
    </recommendedName>
</protein>
<evidence type="ECO:0000256" key="7">
    <source>
        <dbReference type="RuleBase" id="RU361153"/>
    </source>
</evidence>
<dbReference type="GO" id="GO:0009251">
    <property type="term" value="P:glucan catabolic process"/>
    <property type="evidence" value="ECO:0007669"/>
    <property type="project" value="TreeGrafter"/>
</dbReference>